<evidence type="ECO:0000259" key="2">
    <source>
        <dbReference type="PROSITE" id="PS51406"/>
    </source>
</evidence>
<proteinExistence type="predicted"/>
<evidence type="ECO:0000256" key="1">
    <source>
        <dbReference type="ARBA" id="ARBA00023157"/>
    </source>
</evidence>
<dbReference type="InterPro" id="IPR020837">
    <property type="entry name" value="Fibrinogen_CS"/>
</dbReference>
<keyword evidence="4" id="KW-1185">Reference proteome</keyword>
<reference evidence="3" key="1">
    <citation type="journal article" date="2023" name="Mol. Biol. Evol.">
        <title>Third-Generation Sequencing Reveals the Adaptive Role of the Epigenome in Three Deep-Sea Polychaetes.</title>
        <authorList>
            <person name="Perez M."/>
            <person name="Aroh O."/>
            <person name="Sun Y."/>
            <person name="Lan Y."/>
            <person name="Juniper S.K."/>
            <person name="Young C.R."/>
            <person name="Angers B."/>
            <person name="Qian P.Y."/>
        </authorList>
    </citation>
    <scope>NUCLEOTIDE SEQUENCE</scope>
    <source>
        <strain evidence="3">R07B-5</strain>
    </source>
</reference>
<dbReference type="Pfam" id="PF00147">
    <property type="entry name" value="Fibrinogen_C"/>
    <property type="match status" value="1"/>
</dbReference>
<dbReference type="InterPro" id="IPR036056">
    <property type="entry name" value="Fibrinogen-like_C"/>
</dbReference>
<dbReference type="InterPro" id="IPR002181">
    <property type="entry name" value="Fibrinogen_a/b/g_C_dom"/>
</dbReference>
<comment type="caution">
    <text evidence="3">The sequence shown here is derived from an EMBL/GenBank/DDBJ whole genome shotgun (WGS) entry which is preliminary data.</text>
</comment>
<dbReference type="PROSITE" id="PS51406">
    <property type="entry name" value="FIBRINOGEN_C_2"/>
    <property type="match status" value="1"/>
</dbReference>
<dbReference type="SUPFAM" id="SSF56496">
    <property type="entry name" value="Fibrinogen C-terminal domain-like"/>
    <property type="match status" value="1"/>
</dbReference>
<name>A0AAD9KTC4_RIDPI</name>
<dbReference type="AlphaFoldDB" id="A0AAD9KTC4"/>
<dbReference type="PROSITE" id="PS00514">
    <property type="entry name" value="FIBRINOGEN_C_1"/>
    <property type="match status" value="1"/>
</dbReference>
<organism evidence="3 4">
    <name type="scientific">Ridgeia piscesae</name>
    <name type="common">Tubeworm</name>
    <dbReference type="NCBI Taxonomy" id="27915"/>
    <lineage>
        <taxon>Eukaryota</taxon>
        <taxon>Metazoa</taxon>
        <taxon>Spiralia</taxon>
        <taxon>Lophotrochozoa</taxon>
        <taxon>Annelida</taxon>
        <taxon>Polychaeta</taxon>
        <taxon>Sedentaria</taxon>
        <taxon>Canalipalpata</taxon>
        <taxon>Sabellida</taxon>
        <taxon>Siboglinidae</taxon>
        <taxon>Ridgeia</taxon>
    </lineage>
</organism>
<dbReference type="InterPro" id="IPR014716">
    <property type="entry name" value="Fibrinogen_a/b/g_C_1"/>
</dbReference>
<gene>
    <name evidence="3" type="ORF">NP493_606g03030</name>
</gene>
<accession>A0AAD9KTC4</accession>
<dbReference type="EMBL" id="JAODUO010000607">
    <property type="protein sequence ID" value="KAK2177304.1"/>
    <property type="molecule type" value="Genomic_DNA"/>
</dbReference>
<dbReference type="InterPro" id="IPR050373">
    <property type="entry name" value="Fibrinogen_C-term_domain"/>
</dbReference>
<keyword evidence="1" id="KW-1015">Disulfide bond</keyword>
<sequence length="142" mass="16320">MFIFPGNDYLHEITSQARYTLRVDLTAFNKTTRYAVYSTFAIADESANYRVSVSGYHGTAGDSMRYTNGMGFTTKDRDNDRWTTNCAVEHRGAWWFRACSEAILNGEYQHDDKPVNVIGIHWLSFSGYYSSLQKSEMKIRPT</sequence>
<dbReference type="Gene3D" id="3.90.215.10">
    <property type="entry name" value="Gamma Fibrinogen, chain A, domain 1"/>
    <property type="match status" value="1"/>
</dbReference>
<evidence type="ECO:0000313" key="4">
    <source>
        <dbReference type="Proteomes" id="UP001209878"/>
    </source>
</evidence>
<dbReference type="GO" id="GO:0005615">
    <property type="term" value="C:extracellular space"/>
    <property type="evidence" value="ECO:0007669"/>
    <property type="project" value="TreeGrafter"/>
</dbReference>
<protein>
    <recommendedName>
        <fullName evidence="2">Fibrinogen C-terminal domain-containing protein</fullName>
    </recommendedName>
</protein>
<dbReference type="PANTHER" id="PTHR19143">
    <property type="entry name" value="FIBRINOGEN/TENASCIN/ANGIOPOEITIN"/>
    <property type="match status" value="1"/>
</dbReference>
<evidence type="ECO:0000313" key="3">
    <source>
        <dbReference type="EMBL" id="KAK2177304.1"/>
    </source>
</evidence>
<feature type="domain" description="Fibrinogen C-terminal" evidence="2">
    <location>
        <begin position="1"/>
        <end position="142"/>
    </location>
</feature>
<dbReference type="SMART" id="SM00186">
    <property type="entry name" value="FBG"/>
    <property type="match status" value="1"/>
</dbReference>
<dbReference type="Proteomes" id="UP001209878">
    <property type="component" value="Unassembled WGS sequence"/>
</dbReference>